<dbReference type="STRING" id="1408250.Q760_00650"/>
<dbReference type="RefSeq" id="WP_052104260.1">
    <property type="nucleotide sequence ID" value="NZ_AXNT01000099.1"/>
</dbReference>
<keyword evidence="3" id="KW-1185">Reference proteome</keyword>
<keyword evidence="1" id="KW-0472">Membrane</keyword>
<organism evidence="2 3">
    <name type="scientific">Cellulomonas cellasea DSM 20118</name>
    <dbReference type="NCBI Taxonomy" id="1408250"/>
    <lineage>
        <taxon>Bacteria</taxon>
        <taxon>Bacillati</taxon>
        <taxon>Actinomycetota</taxon>
        <taxon>Actinomycetes</taxon>
        <taxon>Micrococcales</taxon>
        <taxon>Cellulomonadaceae</taxon>
        <taxon>Cellulomonas</taxon>
    </lineage>
</organism>
<accession>A0A0A0B5W1</accession>
<sequence length="129" mass="12994">MQPLTRGAVLRAAAALLLGGLVAAVGTTMHRSVEPWGLVVSLALVLGSAVTVRAWSGFSALIGYAGGLFLVVQLLSQPGPGGDVLVTAQGLLGWTWVIGAAVATGVAAFAPRAWFRDVRPSSPAAPPAP</sequence>
<reference evidence="2 3" key="1">
    <citation type="submission" date="2013-10" db="EMBL/GenBank/DDBJ databases">
        <authorList>
            <person name="Wang G."/>
            <person name="Zhuang W."/>
        </authorList>
    </citation>
    <scope>NUCLEOTIDE SEQUENCE [LARGE SCALE GENOMIC DNA]</scope>
    <source>
        <strain evidence="2 3">DSM 20118</strain>
    </source>
</reference>
<name>A0A0A0B5W1_9CELL</name>
<evidence type="ECO:0000313" key="2">
    <source>
        <dbReference type="EMBL" id="KGM01537.1"/>
    </source>
</evidence>
<evidence type="ECO:0000313" key="3">
    <source>
        <dbReference type="Proteomes" id="UP000029833"/>
    </source>
</evidence>
<comment type="caution">
    <text evidence="2">The sequence shown here is derived from an EMBL/GenBank/DDBJ whole genome shotgun (WGS) entry which is preliminary data.</text>
</comment>
<feature type="transmembrane region" description="Helical" evidence="1">
    <location>
        <begin position="91"/>
        <end position="110"/>
    </location>
</feature>
<feature type="transmembrane region" description="Helical" evidence="1">
    <location>
        <begin position="58"/>
        <end position="76"/>
    </location>
</feature>
<feature type="transmembrane region" description="Helical" evidence="1">
    <location>
        <begin position="33"/>
        <end position="51"/>
    </location>
</feature>
<protein>
    <submittedName>
        <fullName evidence="2">Uncharacterized protein</fullName>
    </submittedName>
</protein>
<proteinExistence type="predicted"/>
<keyword evidence="1" id="KW-0812">Transmembrane</keyword>
<keyword evidence="1" id="KW-1133">Transmembrane helix</keyword>
<dbReference type="AlphaFoldDB" id="A0A0A0B5W1"/>
<dbReference type="OrthoDB" id="3232343at2"/>
<dbReference type="EMBL" id="AXNT01000099">
    <property type="protein sequence ID" value="KGM01537.1"/>
    <property type="molecule type" value="Genomic_DNA"/>
</dbReference>
<gene>
    <name evidence="2" type="ORF">Q760_00650</name>
</gene>
<dbReference type="Proteomes" id="UP000029833">
    <property type="component" value="Unassembled WGS sequence"/>
</dbReference>
<evidence type="ECO:0000256" key="1">
    <source>
        <dbReference type="SAM" id="Phobius"/>
    </source>
</evidence>